<dbReference type="PIRSF" id="PIRSF000390">
    <property type="entry name" value="PLP_StrS"/>
    <property type="match status" value="1"/>
</dbReference>
<feature type="active site" description="Proton acceptor" evidence="2">
    <location>
        <position position="197"/>
    </location>
</feature>
<dbReference type="AlphaFoldDB" id="A0A2W1MYK6"/>
<dbReference type="CDD" id="cd00616">
    <property type="entry name" value="AHBA_syn"/>
    <property type="match status" value="1"/>
</dbReference>
<protein>
    <submittedName>
        <fullName evidence="5">Capsular biosynthesis protein</fullName>
    </submittedName>
</protein>
<dbReference type="InterPro" id="IPR000653">
    <property type="entry name" value="DegT/StrS_aminotransferase"/>
</dbReference>
<dbReference type="Gene3D" id="3.40.640.10">
    <property type="entry name" value="Type I PLP-dependent aspartate aminotransferase-like (Major domain)"/>
    <property type="match status" value="1"/>
</dbReference>
<evidence type="ECO:0000256" key="3">
    <source>
        <dbReference type="PIRSR" id="PIRSR000390-2"/>
    </source>
</evidence>
<keyword evidence="6" id="KW-1185">Reference proteome</keyword>
<dbReference type="Gene3D" id="3.90.1150.10">
    <property type="entry name" value="Aspartate Aminotransferase, domain 1"/>
    <property type="match status" value="1"/>
</dbReference>
<keyword evidence="3 4" id="KW-0663">Pyridoxal phosphate</keyword>
<comment type="similarity">
    <text evidence="1 4">Belongs to the DegT/DnrJ/EryC1 family.</text>
</comment>
<dbReference type="PANTHER" id="PTHR30244">
    <property type="entry name" value="TRANSAMINASE"/>
    <property type="match status" value="1"/>
</dbReference>
<dbReference type="Proteomes" id="UP000249248">
    <property type="component" value="Unassembled WGS sequence"/>
</dbReference>
<dbReference type="EMBL" id="QKSB01000008">
    <property type="protein sequence ID" value="PZE16474.1"/>
    <property type="molecule type" value="Genomic_DNA"/>
</dbReference>
<dbReference type="OrthoDB" id="9810913at2"/>
<dbReference type="GO" id="GO:0030170">
    <property type="term" value="F:pyridoxal phosphate binding"/>
    <property type="evidence" value="ECO:0007669"/>
    <property type="project" value="TreeGrafter"/>
</dbReference>
<accession>A0A2W1MYK6</accession>
<evidence type="ECO:0000256" key="1">
    <source>
        <dbReference type="ARBA" id="ARBA00037999"/>
    </source>
</evidence>
<dbReference type="GO" id="GO:0008483">
    <property type="term" value="F:transaminase activity"/>
    <property type="evidence" value="ECO:0007669"/>
    <property type="project" value="TreeGrafter"/>
</dbReference>
<sequence length="402" mass="44388">MIPFSPPRIDQAIVDEVSKALLSGWITTGPRTKLFENKLTAYVGCRKTICLNSATAGMELMLRWFGVGPGDEVIIPAYTYCATANVVMHCGATPVMVDINEKDFNISVAAVEKAISAKTKVIMPVDISGFPADYDALNALVNAEKIKKVFLANGAEQKKLGRILILSDAAHSFGATMNGKMSGALTDVSVFSFHAVKNLTTSEGGGVCLNLPDQFDIDEIYQHLNINSLHGQSKDALAKTQVGNWRYDVLYPGYKCNMTDISAAIGLIELERYESNLARRKVIFDQYVAGFENEEWAIIPPYLTAEKETSYHLFLLRIKGIDEPKRDAIMQAIFEAGVSVNVHFQPLPLLTAYKSLGYKMEDYPVAWAKYENEITLPVYFDLSDESVQFIIKAVTKAVNGLL</sequence>
<dbReference type="RefSeq" id="WP_111063933.1">
    <property type="nucleotide sequence ID" value="NZ_JBHUCU010000005.1"/>
</dbReference>
<dbReference type="PANTHER" id="PTHR30244:SF34">
    <property type="entry name" value="DTDP-4-AMINO-4,6-DIDEOXYGALACTOSE TRANSAMINASE"/>
    <property type="match status" value="1"/>
</dbReference>
<reference evidence="5 6" key="1">
    <citation type="submission" date="2018-06" db="EMBL/GenBank/DDBJ databases">
        <title>The draft genome sequence of Crocinitomix sp. SM1701.</title>
        <authorList>
            <person name="Zhang X."/>
        </authorList>
    </citation>
    <scope>NUCLEOTIDE SEQUENCE [LARGE SCALE GENOMIC DNA]</scope>
    <source>
        <strain evidence="5 6">SM1701</strain>
    </source>
</reference>
<dbReference type="GO" id="GO:0000271">
    <property type="term" value="P:polysaccharide biosynthetic process"/>
    <property type="evidence" value="ECO:0007669"/>
    <property type="project" value="TreeGrafter"/>
</dbReference>
<evidence type="ECO:0000313" key="5">
    <source>
        <dbReference type="EMBL" id="PZE16474.1"/>
    </source>
</evidence>
<dbReference type="InterPro" id="IPR015424">
    <property type="entry name" value="PyrdxlP-dep_Trfase"/>
</dbReference>
<evidence type="ECO:0000313" key="6">
    <source>
        <dbReference type="Proteomes" id="UP000249248"/>
    </source>
</evidence>
<proteinExistence type="inferred from homology"/>
<organism evidence="5 6">
    <name type="scientific">Putridiphycobacter roseus</name>
    <dbReference type="NCBI Taxonomy" id="2219161"/>
    <lineage>
        <taxon>Bacteria</taxon>
        <taxon>Pseudomonadati</taxon>
        <taxon>Bacteroidota</taxon>
        <taxon>Flavobacteriia</taxon>
        <taxon>Flavobacteriales</taxon>
        <taxon>Crocinitomicaceae</taxon>
        <taxon>Putridiphycobacter</taxon>
    </lineage>
</organism>
<dbReference type="InterPro" id="IPR015421">
    <property type="entry name" value="PyrdxlP-dep_Trfase_major"/>
</dbReference>
<name>A0A2W1MYK6_9FLAO</name>
<gene>
    <name evidence="5" type="ORF">DNU06_13075</name>
</gene>
<comment type="caution">
    <text evidence="5">The sequence shown here is derived from an EMBL/GenBank/DDBJ whole genome shotgun (WGS) entry which is preliminary data.</text>
</comment>
<feature type="modified residue" description="N6-(pyridoxal phosphate)lysine" evidence="3">
    <location>
        <position position="197"/>
    </location>
</feature>
<dbReference type="InterPro" id="IPR015422">
    <property type="entry name" value="PyrdxlP-dep_Trfase_small"/>
</dbReference>
<dbReference type="Pfam" id="PF01041">
    <property type="entry name" value="DegT_DnrJ_EryC1"/>
    <property type="match status" value="1"/>
</dbReference>
<dbReference type="SUPFAM" id="SSF53383">
    <property type="entry name" value="PLP-dependent transferases"/>
    <property type="match status" value="1"/>
</dbReference>
<evidence type="ECO:0000256" key="4">
    <source>
        <dbReference type="RuleBase" id="RU004508"/>
    </source>
</evidence>
<evidence type="ECO:0000256" key="2">
    <source>
        <dbReference type="PIRSR" id="PIRSR000390-1"/>
    </source>
</evidence>